<dbReference type="PANTHER" id="PTHR43581:SF2">
    <property type="entry name" value="EXCINUCLEASE ATPASE SUBUNIT"/>
    <property type="match status" value="1"/>
</dbReference>
<protein>
    <submittedName>
        <fullName evidence="2">AAA family ATPase</fullName>
    </submittedName>
</protein>
<reference evidence="2 3" key="1">
    <citation type="submission" date="2024-09" db="EMBL/GenBank/DDBJ databases">
        <authorList>
            <person name="Sun Q."/>
            <person name="Mori K."/>
        </authorList>
    </citation>
    <scope>NUCLEOTIDE SEQUENCE [LARGE SCALE GENOMIC DNA]</scope>
    <source>
        <strain evidence="2 3">CCM 7228</strain>
    </source>
</reference>
<proteinExistence type="predicted"/>
<dbReference type="InterPro" id="IPR051396">
    <property type="entry name" value="Bact_Antivir_Def_Nuclease"/>
</dbReference>
<name>A0ABV6GLC5_9BACI</name>
<dbReference type="Proteomes" id="UP001589854">
    <property type="component" value="Unassembled WGS sequence"/>
</dbReference>
<evidence type="ECO:0000313" key="3">
    <source>
        <dbReference type="Proteomes" id="UP001589854"/>
    </source>
</evidence>
<dbReference type="InterPro" id="IPR003959">
    <property type="entry name" value="ATPase_AAA_core"/>
</dbReference>
<dbReference type="EMBL" id="JBHLVO010000036">
    <property type="protein sequence ID" value="MFC0274459.1"/>
    <property type="molecule type" value="Genomic_DNA"/>
</dbReference>
<evidence type="ECO:0000313" key="2">
    <source>
        <dbReference type="EMBL" id="MFC0274459.1"/>
    </source>
</evidence>
<feature type="domain" description="ATPase AAA-type core" evidence="1">
    <location>
        <begin position="3"/>
        <end position="78"/>
    </location>
</feature>
<dbReference type="InterPro" id="IPR027417">
    <property type="entry name" value="P-loop_NTPase"/>
</dbReference>
<comment type="caution">
    <text evidence="2">The sequence shown here is derived from an EMBL/GenBank/DDBJ whole genome shotgun (WGS) entry which is preliminary data.</text>
</comment>
<gene>
    <name evidence="2" type="ORF">ACFFIX_24305</name>
</gene>
<keyword evidence="3" id="KW-1185">Reference proteome</keyword>
<dbReference type="SUPFAM" id="SSF52540">
    <property type="entry name" value="P-loop containing nucleoside triphosphate hydrolases"/>
    <property type="match status" value="1"/>
</dbReference>
<dbReference type="Pfam" id="PF13304">
    <property type="entry name" value="AAA_21"/>
    <property type="match status" value="1"/>
</dbReference>
<evidence type="ECO:0000259" key="1">
    <source>
        <dbReference type="Pfam" id="PF13304"/>
    </source>
</evidence>
<dbReference type="RefSeq" id="WP_378938730.1">
    <property type="nucleotide sequence ID" value="NZ_JBHLVO010000036.1"/>
</dbReference>
<accession>A0ABV6GLC5</accession>
<organism evidence="2 3">
    <name type="scientific">Metabacillus herbersteinensis</name>
    <dbReference type="NCBI Taxonomy" id="283816"/>
    <lineage>
        <taxon>Bacteria</taxon>
        <taxon>Bacillati</taxon>
        <taxon>Bacillota</taxon>
        <taxon>Bacilli</taxon>
        <taxon>Bacillales</taxon>
        <taxon>Bacillaceae</taxon>
        <taxon>Metabacillus</taxon>
    </lineage>
</organism>
<dbReference type="PANTHER" id="PTHR43581">
    <property type="entry name" value="ATP/GTP PHOSPHATASE"/>
    <property type="match status" value="1"/>
</dbReference>
<dbReference type="Gene3D" id="3.40.50.300">
    <property type="entry name" value="P-loop containing nucleotide triphosphate hydrolases"/>
    <property type="match status" value="1"/>
</dbReference>
<sequence length="92" mass="10403">MPNGDEISLDKLSSGKQHEIVLMYDTLFRTTTGAFVLVDEPELSLHITWQQRYLEDVLEIAKLTGLKMLIATHSPDIISTRWDLTVSLGEES</sequence>